<organism evidence="1 2">
    <name type="scientific">Candidatus Collierbacteria bacterium GW2011_GWC2_43_12</name>
    <dbReference type="NCBI Taxonomy" id="1618390"/>
    <lineage>
        <taxon>Bacteria</taxon>
        <taxon>Candidatus Collieribacteriota</taxon>
    </lineage>
</organism>
<sequence length="281" mass="32849">MDNQEEQNNIEVQPDLYLESPKAFHLEMPPYHNFDLSTKAISRKIYEILSNRATIDAYCIWCEKEGVFRAYNYISDNVSVPPWTKRNNGLIEIEYRCTRDESHAYHTYFFKTGDFFTKVGQFPSVADFQIPQVESYRKILDEEQYKEFTRGIGLSAHGVGIGSFAYLRRVFENLIEEAHVKAQAENKEFKNEDYIKARMDDKIQMVKDYLPDFLVENRSLYAILSKGIHDLSEDECLQYFETVKIGIEQILDEKIIKKEKVDKALKAREAIQKAHGKLANQ</sequence>
<evidence type="ECO:0000313" key="1">
    <source>
        <dbReference type="EMBL" id="KKS93130.1"/>
    </source>
</evidence>
<name>A0A0G1D5H5_9BACT</name>
<accession>A0A0G1D5H5</accession>
<proteinExistence type="predicted"/>
<protein>
    <submittedName>
        <fullName evidence="1">Short chain dehydrogenase</fullName>
    </submittedName>
</protein>
<dbReference type="AlphaFoldDB" id="A0A0G1D5H5"/>
<comment type="caution">
    <text evidence="1">The sequence shown here is derived from an EMBL/GenBank/DDBJ whole genome shotgun (WGS) entry which is preliminary data.</text>
</comment>
<reference evidence="1 2" key="1">
    <citation type="journal article" date="2015" name="Nature">
        <title>rRNA introns, odd ribosomes, and small enigmatic genomes across a large radiation of phyla.</title>
        <authorList>
            <person name="Brown C.T."/>
            <person name="Hug L.A."/>
            <person name="Thomas B.C."/>
            <person name="Sharon I."/>
            <person name="Castelle C.J."/>
            <person name="Singh A."/>
            <person name="Wilkins M.J."/>
            <person name="Williams K.H."/>
            <person name="Banfield J.F."/>
        </authorList>
    </citation>
    <scope>NUCLEOTIDE SEQUENCE [LARGE SCALE GENOMIC DNA]</scope>
</reference>
<dbReference type="EMBL" id="LCFK01000026">
    <property type="protein sequence ID" value="KKS93130.1"/>
    <property type="molecule type" value="Genomic_DNA"/>
</dbReference>
<evidence type="ECO:0000313" key="2">
    <source>
        <dbReference type="Proteomes" id="UP000033980"/>
    </source>
</evidence>
<gene>
    <name evidence="1" type="ORF">UV68_C0026G0003</name>
</gene>
<dbReference type="Proteomes" id="UP000033980">
    <property type="component" value="Unassembled WGS sequence"/>
</dbReference>